<dbReference type="InParanoid" id="A0A5J5EHV9"/>
<dbReference type="EMBL" id="VXIS01000275">
    <property type="protein sequence ID" value="KAA8895292.1"/>
    <property type="molecule type" value="Genomic_DNA"/>
</dbReference>
<feature type="region of interest" description="Disordered" evidence="1">
    <location>
        <begin position="47"/>
        <end position="75"/>
    </location>
</feature>
<dbReference type="AlphaFoldDB" id="A0A5J5EHV9"/>
<evidence type="ECO:0000256" key="1">
    <source>
        <dbReference type="SAM" id="MobiDB-lite"/>
    </source>
</evidence>
<protein>
    <submittedName>
        <fullName evidence="2">Uncharacterized protein</fullName>
    </submittedName>
</protein>
<comment type="caution">
    <text evidence="2">The sequence shown here is derived from an EMBL/GenBank/DDBJ whole genome shotgun (WGS) entry which is preliminary data.</text>
</comment>
<dbReference type="Proteomes" id="UP000326924">
    <property type="component" value="Unassembled WGS sequence"/>
</dbReference>
<organism evidence="2 3">
    <name type="scientific">Sphaerosporella brunnea</name>
    <dbReference type="NCBI Taxonomy" id="1250544"/>
    <lineage>
        <taxon>Eukaryota</taxon>
        <taxon>Fungi</taxon>
        <taxon>Dikarya</taxon>
        <taxon>Ascomycota</taxon>
        <taxon>Pezizomycotina</taxon>
        <taxon>Pezizomycetes</taxon>
        <taxon>Pezizales</taxon>
        <taxon>Pyronemataceae</taxon>
        <taxon>Sphaerosporella</taxon>
    </lineage>
</organism>
<gene>
    <name evidence="2" type="ORF">FN846DRAFT_344835</name>
</gene>
<accession>A0A5J5EHV9</accession>
<name>A0A5J5EHV9_9PEZI</name>
<keyword evidence="3" id="KW-1185">Reference proteome</keyword>
<evidence type="ECO:0000313" key="2">
    <source>
        <dbReference type="EMBL" id="KAA8895292.1"/>
    </source>
</evidence>
<sequence>MYVRLLVVVSTSSHYHLPSYRRVRPPIRSSFNRDELLARGLWGIVEGATKPPQKPTPKIKTETAAAPVDPETPESKDPVYMSDFRRYLIQRDTYNDKVGMATAEIRRSLDPSVRRRYADKKYITAPDVLWKDIEKATTSSHYHLPSYRRVRPLIRSSFNNSVVGARLYNVVAISRGAGHAAAERDGPR</sequence>
<evidence type="ECO:0000313" key="3">
    <source>
        <dbReference type="Proteomes" id="UP000326924"/>
    </source>
</evidence>
<proteinExistence type="predicted"/>
<reference evidence="2 3" key="1">
    <citation type="submission" date="2019-09" db="EMBL/GenBank/DDBJ databases">
        <title>Draft genome of the ectomycorrhizal ascomycete Sphaerosporella brunnea.</title>
        <authorList>
            <consortium name="DOE Joint Genome Institute"/>
            <person name="Benucci G.M."/>
            <person name="Marozzi G."/>
            <person name="Antonielli L."/>
            <person name="Sanchez S."/>
            <person name="Marco P."/>
            <person name="Wang X."/>
            <person name="Falini L.B."/>
            <person name="Barry K."/>
            <person name="Haridas S."/>
            <person name="Lipzen A."/>
            <person name="Labutti K."/>
            <person name="Grigoriev I.V."/>
            <person name="Murat C."/>
            <person name="Martin F."/>
            <person name="Albertini E."/>
            <person name="Donnini D."/>
            <person name="Bonito G."/>
        </authorList>
    </citation>
    <scope>NUCLEOTIDE SEQUENCE [LARGE SCALE GENOMIC DNA]</scope>
    <source>
        <strain evidence="2 3">Sb_GMNB300</strain>
    </source>
</reference>